<dbReference type="EMBL" id="CAJNOH010015587">
    <property type="protein sequence ID" value="CAF1564779.1"/>
    <property type="molecule type" value="Genomic_DNA"/>
</dbReference>
<sequence length="54" mass="6098">MSQPCAIDGCKRTSRALCHCCQQDLCIFHLNEHNDLLNSQLNPLVDEINTLGDR</sequence>
<gene>
    <name evidence="3" type="ORF">JXQ802_LOCUS58799</name>
    <name evidence="4" type="ORF">JXQ802_LOCUS58801</name>
    <name evidence="1" type="ORF">PYM288_LOCUS42160</name>
    <name evidence="2" type="ORF">PYM288_LOCUS42162</name>
</gene>
<proteinExistence type="predicted"/>
<evidence type="ECO:0000313" key="5">
    <source>
        <dbReference type="Proteomes" id="UP000663854"/>
    </source>
</evidence>
<dbReference type="Proteomes" id="UP000663854">
    <property type="component" value="Unassembled WGS sequence"/>
</dbReference>
<dbReference type="EMBL" id="CAJNOH010015593">
    <property type="protein sequence ID" value="CAF1564811.1"/>
    <property type="molecule type" value="Genomic_DNA"/>
</dbReference>
<organism evidence="2 5">
    <name type="scientific">Rotaria sordida</name>
    <dbReference type="NCBI Taxonomy" id="392033"/>
    <lineage>
        <taxon>Eukaryota</taxon>
        <taxon>Metazoa</taxon>
        <taxon>Spiralia</taxon>
        <taxon>Gnathifera</taxon>
        <taxon>Rotifera</taxon>
        <taxon>Eurotatoria</taxon>
        <taxon>Bdelloidea</taxon>
        <taxon>Philodinida</taxon>
        <taxon>Philodinidae</taxon>
        <taxon>Rotaria</taxon>
    </lineage>
</organism>
<dbReference type="EMBL" id="CAJNOL010017509">
    <property type="protein sequence ID" value="CAF1678712.1"/>
    <property type="molecule type" value="Genomic_DNA"/>
</dbReference>
<dbReference type="AlphaFoldDB" id="A0A815Y278"/>
<name>A0A815Y278_9BILA</name>
<accession>A0A815Y278</accession>
<feature type="non-terminal residue" evidence="2">
    <location>
        <position position="54"/>
    </location>
</feature>
<evidence type="ECO:0000313" key="4">
    <source>
        <dbReference type="EMBL" id="CAF1678718.1"/>
    </source>
</evidence>
<comment type="caution">
    <text evidence="2">The sequence shown here is derived from an EMBL/GenBank/DDBJ whole genome shotgun (WGS) entry which is preliminary data.</text>
</comment>
<dbReference type="EMBL" id="CAJNOL010017510">
    <property type="protein sequence ID" value="CAF1678718.1"/>
    <property type="molecule type" value="Genomic_DNA"/>
</dbReference>
<protein>
    <submittedName>
        <fullName evidence="2">Uncharacterized protein</fullName>
    </submittedName>
</protein>
<dbReference type="Proteomes" id="UP000663870">
    <property type="component" value="Unassembled WGS sequence"/>
</dbReference>
<evidence type="ECO:0000313" key="6">
    <source>
        <dbReference type="Proteomes" id="UP000663870"/>
    </source>
</evidence>
<evidence type="ECO:0000313" key="3">
    <source>
        <dbReference type="EMBL" id="CAF1678712.1"/>
    </source>
</evidence>
<evidence type="ECO:0000313" key="1">
    <source>
        <dbReference type="EMBL" id="CAF1564779.1"/>
    </source>
</evidence>
<evidence type="ECO:0000313" key="2">
    <source>
        <dbReference type="EMBL" id="CAF1564811.1"/>
    </source>
</evidence>
<keyword evidence="6" id="KW-1185">Reference proteome</keyword>
<reference evidence="2" key="1">
    <citation type="submission" date="2021-02" db="EMBL/GenBank/DDBJ databases">
        <authorList>
            <person name="Nowell W R."/>
        </authorList>
    </citation>
    <scope>NUCLEOTIDE SEQUENCE</scope>
</reference>